<reference evidence="2" key="1">
    <citation type="submission" date="2022-11" db="UniProtKB">
        <authorList>
            <consortium name="WormBaseParasite"/>
        </authorList>
    </citation>
    <scope>IDENTIFICATION</scope>
</reference>
<evidence type="ECO:0000313" key="2">
    <source>
        <dbReference type="WBParaSite" id="ES5_v2.g16044.t1"/>
    </source>
</evidence>
<accession>A0AC34FFV9</accession>
<organism evidence="1 2">
    <name type="scientific">Panagrolaimus sp. ES5</name>
    <dbReference type="NCBI Taxonomy" id="591445"/>
    <lineage>
        <taxon>Eukaryota</taxon>
        <taxon>Metazoa</taxon>
        <taxon>Ecdysozoa</taxon>
        <taxon>Nematoda</taxon>
        <taxon>Chromadorea</taxon>
        <taxon>Rhabditida</taxon>
        <taxon>Tylenchina</taxon>
        <taxon>Panagrolaimomorpha</taxon>
        <taxon>Panagrolaimoidea</taxon>
        <taxon>Panagrolaimidae</taxon>
        <taxon>Panagrolaimus</taxon>
    </lineage>
</organism>
<dbReference type="WBParaSite" id="ES5_v2.g16044.t1">
    <property type="protein sequence ID" value="ES5_v2.g16044.t1"/>
    <property type="gene ID" value="ES5_v2.g16044"/>
</dbReference>
<evidence type="ECO:0000313" key="1">
    <source>
        <dbReference type="Proteomes" id="UP000887579"/>
    </source>
</evidence>
<sequence>MDGLNVDSCLPKEHFKFGKHTFVKVNENPIIPIFRCCPNHAGDINYQNKSENVNTKQEILPSQYNQSYTFTSDVKNVFLGANTSQGKSTPKRLPPPQKSPKYSFDEDYMEVDENVSPAGRNSGDAFGFPDVPNVKYSQSNEIQILDDYPSTSSSKAATAPYQEPEVVYDSFEDDDGFLEVIENSEKSTRVIVLSSTPTPSSAETDSKDTYYNGMEPRHDMHGKFKTYLKDDGDEFLNSFKVLGSERNAKMYETLKNVFGHNVFRFGQKSAILAILQGFDCFILMPTGAGKSLCYQLPAVLSEGVTVVISPLISLIADQVAKLQSLNINVRSLKGGGNCNAIFTELESSKVEIKLIYVSPEMIAQSPRFLASMNALHRRGLLARIVIDEAHCISQWGHDFRPDYTRLSSFIENFKDPKVPVVALTATATPAALADIRAHLGTPNSKLFMCSFVRENLKYDLVLKTSTILKTLIEQVKQRYRNESGIVYCLSQKDTEMLAEMFRKAGFSAQAYHAGLSDTVRTDVQNDWMKGKVSVICANIAFEMGVDKPDVRFVIHHSLSKSIEEYYQETGRAGRDGLPSYCILLYSYQDHIRLRKLQESEGSGNTEIGRQHKKRLYEMLDYCENVTKCRRKIMVEHFGEIYDASVCQGSKIPCSICENTKNIKSYFQLYDITKDAKIIIESIRVINKSSLMYIAELYRADAVRLVRKLVIDGYLDEILVSNNRGPAYGIVAPSKKGLDLINPIIINNDKIFIHFCKQKGTTDARLIKSRAIIATETDALKEKYRLKHVDIFKKCKSKLLDFCKEEAQIEKYNSYAAVIDIKGIEGIAALLPRTNSELLQIDSMTPNKVTKYGGRIMGILKEFWEEIDKREIEDIKKQINTLKNNPASNYSNTPASSSSFNYGNDRDQMPSTSSNNRYGRGWYRNSNGGAGSAYKPYAGKRGYKKAARGVGVSKRGVTNKSETKATNAKSNGLKKSSLGSTWSDI</sequence>
<proteinExistence type="predicted"/>
<dbReference type="Proteomes" id="UP000887579">
    <property type="component" value="Unplaced"/>
</dbReference>
<name>A0AC34FFV9_9BILA</name>
<protein>
    <submittedName>
        <fullName evidence="2">ATP-dependent DNA helicase</fullName>
    </submittedName>
</protein>